<reference evidence="1" key="1">
    <citation type="submission" date="2019-08" db="EMBL/GenBank/DDBJ databases">
        <authorList>
            <person name="Kucharzyk K."/>
            <person name="Murdoch R.W."/>
            <person name="Higgins S."/>
            <person name="Loffler F."/>
        </authorList>
    </citation>
    <scope>NUCLEOTIDE SEQUENCE</scope>
</reference>
<proteinExistence type="predicted"/>
<comment type="caution">
    <text evidence="1">The sequence shown here is derived from an EMBL/GenBank/DDBJ whole genome shotgun (WGS) entry which is preliminary data.</text>
</comment>
<gene>
    <name evidence="1" type="ORF">SDC9_149953</name>
</gene>
<dbReference type="AlphaFoldDB" id="A0A645ELR7"/>
<protein>
    <recommendedName>
        <fullName evidence="2">F5/8 type C domain-containing protein</fullName>
    </recommendedName>
</protein>
<accession>A0A645ELR7</accession>
<dbReference type="EMBL" id="VSSQ01048688">
    <property type="protein sequence ID" value="MPN02737.1"/>
    <property type="molecule type" value="Genomic_DNA"/>
</dbReference>
<organism evidence="1">
    <name type="scientific">bioreactor metagenome</name>
    <dbReference type="NCBI Taxonomy" id="1076179"/>
    <lineage>
        <taxon>unclassified sequences</taxon>
        <taxon>metagenomes</taxon>
        <taxon>ecological metagenomes</taxon>
    </lineage>
</organism>
<dbReference type="InterPro" id="IPR008979">
    <property type="entry name" value="Galactose-bd-like_sf"/>
</dbReference>
<sequence>MLWLTDHSKLKGELPTSFASMYWTAFGLNEGESMTNSIFCDPKHPLFRYFPAEMHTNWQWWDVLKYAVPMILDEYGAKTAFPKSYQPVLQAIDSWKVNRKLALLAEVKYAKGKLMISGIDFTTDMKSRVATRQLYFSLLQYMNSPEFNPQVEVDKETVLSVYGKPENNLKNAGAAIIPENAHDDIINSGLFDGDNSTIWEPDSTQKNAGAVCVHIKKPVRMKGLTFLSPAKVIPAIIVFQSADGVHWEQITFTSSQLTGGKQVLLFDEAIMSPYLKISFKTFVPPIAELDCIYADALPIEG</sequence>
<evidence type="ECO:0008006" key="2">
    <source>
        <dbReference type="Google" id="ProtNLM"/>
    </source>
</evidence>
<evidence type="ECO:0000313" key="1">
    <source>
        <dbReference type="EMBL" id="MPN02737.1"/>
    </source>
</evidence>
<dbReference type="SUPFAM" id="SSF49785">
    <property type="entry name" value="Galactose-binding domain-like"/>
    <property type="match status" value="1"/>
</dbReference>
<name>A0A645ELR7_9ZZZZ</name>